<feature type="compositionally biased region" description="Basic residues" evidence="1">
    <location>
        <begin position="31"/>
        <end position="42"/>
    </location>
</feature>
<accession>A0A915C0Y3</accession>
<evidence type="ECO:0000313" key="2">
    <source>
        <dbReference type="Proteomes" id="UP000887569"/>
    </source>
</evidence>
<dbReference type="WBParaSite" id="PgR075_g046_t02">
    <property type="protein sequence ID" value="PgR075_g046_t02"/>
    <property type="gene ID" value="PgR075_g046"/>
</dbReference>
<dbReference type="AlphaFoldDB" id="A0A915C0Y3"/>
<proteinExistence type="predicted"/>
<protein>
    <submittedName>
        <fullName evidence="3">Uncharacterized protein</fullName>
    </submittedName>
</protein>
<evidence type="ECO:0000256" key="1">
    <source>
        <dbReference type="SAM" id="MobiDB-lite"/>
    </source>
</evidence>
<reference evidence="3" key="1">
    <citation type="submission" date="2022-11" db="UniProtKB">
        <authorList>
            <consortium name="WormBaseParasite"/>
        </authorList>
    </citation>
    <scope>IDENTIFICATION</scope>
</reference>
<name>A0A915C0Y3_PARUN</name>
<keyword evidence="2" id="KW-1185">Reference proteome</keyword>
<feature type="region of interest" description="Disordered" evidence="1">
    <location>
        <begin position="1"/>
        <end position="45"/>
    </location>
</feature>
<sequence>MSLTVSDCGESSSRSRAHERSQLEETELQGPKKRRRSVRGRRSSVLLREGDSADCEKVVVSLNEEENASVHGNNAASKLAAVEREIAELKDYYLELQYEQKQWNELLDEKQRDVEKASSLRDNGPKETIIT</sequence>
<dbReference type="Proteomes" id="UP000887569">
    <property type="component" value="Unplaced"/>
</dbReference>
<evidence type="ECO:0000313" key="3">
    <source>
        <dbReference type="WBParaSite" id="PgR075_g046_t02"/>
    </source>
</evidence>
<organism evidence="2 3">
    <name type="scientific">Parascaris univalens</name>
    <name type="common">Nematode worm</name>
    <dbReference type="NCBI Taxonomy" id="6257"/>
    <lineage>
        <taxon>Eukaryota</taxon>
        <taxon>Metazoa</taxon>
        <taxon>Ecdysozoa</taxon>
        <taxon>Nematoda</taxon>
        <taxon>Chromadorea</taxon>
        <taxon>Rhabditida</taxon>
        <taxon>Spirurina</taxon>
        <taxon>Ascaridomorpha</taxon>
        <taxon>Ascaridoidea</taxon>
        <taxon>Ascarididae</taxon>
        <taxon>Parascaris</taxon>
    </lineage>
</organism>